<sequence length="257" mass="29535">MSCLKFLLCGYEKSGTTLLNEILRRHPDLDSGHEVGVFLGNSPQDFPSHQPYFAFFRKSWRLSREQALGVCDTPSWSVFFEGLRASSPLIVKKDVGVFDKTPIYMLHLLEVLTKAQGLPCVVNVRDPRAIMLSWANWSGHREDPQAYVSQNLDQLVQRYCSYGDGYRRAAKVYGDRILLNRFEDFCQNPEARAKEIFEFLGYTFSGEFLNFDSEFFVYGNTVSRSYIKPYQDKLSAALCAQILEATNEFSEWHFHGS</sequence>
<name>A0A918XH06_9GAMM</name>
<gene>
    <name evidence="1" type="ORF">GCM10007053_15540</name>
</gene>
<organism evidence="1 2">
    <name type="scientific">Parahalioglobus pacificus</name>
    <dbReference type="NCBI Taxonomy" id="930806"/>
    <lineage>
        <taxon>Bacteria</taxon>
        <taxon>Pseudomonadati</taxon>
        <taxon>Pseudomonadota</taxon>
        <taxon>Gammaproteobacteria</taxon>
        <taxon>Cellvibrionales</taxon>
        <taxon>Halieaceae</taxon>
        <taxon>Parahalioglobus</taxon>
    </lineage>
</organism>
<comment type="caution">
    <text evidence="1">The sequence shown here is derived from an EMBL/GenBank/DDBJ whole genome shotgun (WGS) entry which is preliminary data.</text>
</comment>
<keyword evidence="2" id="KW-1185">Reference proteome</keyword>
<dbReference type="AlphaFoldDB" id="A0A918XH06"/>
<reference evidence="1" key="2">
    <citation type="submission" date="2020-09" db="EMBL/GenBank/DDBJ databases">
        <authorList>
            <person name="Sun Q."/>
            <person name="Kim S."/>
        </authorList>
    </citation>
    <scope>NUCLEOTIDE SEQUENCE</scope>
    <source>
        <strain evidence="1">KCTC 23430</strain>
    </source>
</reference>
<accession>A0A918XH06</accession>
<dbReference type="Pfam" id="PF13469">
    <property type="entry name" value="Sulfotransfer_3"/>
    <property type="match status" value="1"/>
</dbReference>
<evidence type="ECO:0000313" key="2">
    <source>
        <dbReference type="Proteomes" id="UP000644693"/>
    </source>
</evidence>
<evidence type="ECO:0000313" key="1">
    <source>
        <dbReference type="EMBL" id="GHD31948.1"/>
    </source>
</evidence>
<dbReference type="EMBL" id="BMYM01000001">
    <property type="protein sequence ID" value="GHD31948.1"/>
    <property type="molecule type" value="Genomic_DNA"/>
</dbReference>
<dbReference type="InterPro" id="IPR027417">
    <property type="entry name" value="P-loop_NTPase"/>
</dbReference>
<evidence type="ECO:0008006" key="3">
    <source>
        <dbReference type="Google" id="ProtNLM"/>
    </source>
</evidence>
<dbReference type="Proteomes" id="UP000644693">
    <property type="component" value="Unassembled WGS sequence"/>
</dbReference>
<dbReference type="SUPFAM" id="SSF52540">
    <property type="entry name" value="P-loop containing nucleoside triphosphate hydrolases"/>
    <property type="match status" value="1"/>
</dbReference>
<dbReference type="Gene3D" id="3.40.50.300">
    <property type="entry name" value="P-loop containing nucleotide triphosphate hydrolases"/>
    <property type="match status" value="1"/>
</dbReference>
<reference evidence="1" key="1">
    <citation type="journal article" date="2014" name="Int. J. Syst. Evol. Microbiol.">
        <title>Complete genome sequence of Corynebacterium casei LMG S-19264T (=DSM 44701T), isolated from a smear-ripened cheese.</title>
        <authorList>
            <consortium name="US DOE Joint Genome Institute (JGI-PGF)"/>
            <person name="Walter F."/>
            <person name="Albersmeier A."/>
            <person name="Kalinowski J."/>
            <person name="Ruckert C."/>
        </authorList>
    </citation>
    <scope>NUCLEOTIDE SEQUENCE</scope>
    <source>
        <strain evidence="1">KCTC 23430</strain>
    </source>
</reference>
<proteinExistence type="predicted"/>
<protein>
    <recommendedName>
        <fullName evidence="3">Sulfotransferase</fullName>
    </recommendedName>
</protein>
<dbReference type="RefSeq" id="WP_189476867.1">
    <property type="nucleotide sequence ID" value="NZ_BMYM01000001.1"/>
</dbReference>